<dbReference type="Proteomes" id="UP000290572">
    <property type="component" value="Unassembled WGS sequence"/>
</dbReference>
<evidence type="ECO:0000313" key="3">
    <source>
        <dbReference type="Proteomes" id="UP000290572"/>
    </source>
</evidence>
<proteinExistence type="predicted"/>
<dbReference type="EMBL" id="QBIY01013037">
    <property type="protein sequence ID" value="RXN12694.1"/>
    <property type="molecule type" value="Genomic_DNA"/>
</dbReference>
<feature type="signal peptide" evidence="1">
    <location>
        <begin position="1"/>
        <end position="22"/>
    </location>
</feature>
<accession>A0A498M0W0</accession>
<evidence type="ECO:0000256" key="1">
    <source>
        <dbReference type="SAM" id="SignalP"/>
    </source>
</evidence>
<dbReference type="AlphaFoldDB" id="A0A498M0W0"/>
<keyword evidence="1" id="KW-0732">Signal</keyword>
<reference evidence="2 3" key="1">
    <citation type="submission" date="2018-03" db="EMBL/GenBank/DDBJ databases">
        <title>Draft genome sequence of Rohu Carp (Labeo rohita).</title>
        <authorList>
            <person name="Das P."/>
            <person name="Kushwaha B."/>
            <person name="Joshi C.G."/>
            <person name="Kumar D."/>
            <person name="Nagpure N.S."/>
            <person name="Sahoo L."/>
            <person name="Das S.P."/>
            <person name="Bit A."/>
            <person name="Patnaik S."/>
            <person name="Meher P.K."/>
            <person name="Jayasankar P."/>
            <person name="Koringa P.G."/>
            <person name="Patel N.V."/>
            <person name="Hinsu A.T."/>
            <person name="Kumar R."/>
            <person name="Pandey M."/>
            <person name="Agarwal S."/>
            <person name="Srivastava S."/>
            <person name="Singh M."/>
            <person name="Iquebal M.A."/>
            <person name="Jaiswal S."/>
            <person name="Angadi U.B."/>
            <person name="Kumar N."/>
            <person name="Raza M."/>
            <person name="Shah T.M."/>
            <person name="Rai A."/>
            <person name="Jena J.K."/>
        </authorList>
    </citation>
    <scope>NUCLEOTIDE SEQUENCE [LARGE SCALE GENOMIC DNA]</scope>
    <source>
        <strain evidence="2">DASCIFA01</strain>
        <tissue evidence="2">Testis</tissue>
    </source>
</reference>
<evidence type="ECO:0000313" key="2">
    <source>
        <dbReference type="EMBL" id="RXN12694.1"/>
    </source>
</evidence>
<comment type="caution">
    <text evidence="2">The sequence shown here is derived from an EMBL/GenBank/DDBJ whole genome shotgun (WGS) entry which is preliminary data.</text>
</comment>
<sequence length="259" mass="29763">MRASTLCLLFGLVLLMVWTSEGARLETCDKDASLVKYLTNTRTARVCSVPAFLKKCRRYNDFLGKCLPSRRGRECFAREVREECRRYDDIMGGCLSSRSCRECFARKVLERYRGYDDFLDEYQPSRYGREVLENDLAMYPALFIQVVMMSLQKRKHPLKLKAFTDFVAGRKRALEPPVRLSPAEIVFLTEYCTVMKPLVTALNILQSETNTHLGVAPAGGLSVRSQIKQTGDNFQDVSAPHQSSSGWYRKVLWWDDKRS</sequence>
<keyword evidence="3" id="KW-1185">Reference proteome</keyword>
<feature type="chain" id="PRO_5019868277" evidence="1">
    <location>
        <begin position="23"/>
        <end position="259"/>
    </location>
</feature>
<organism evidence="2 3">
    <name type="scientific">Labeo rohita</name>
    <name type="common">Indian major carp</name>
    <name type="synonym">Cyprinus rohita</name>
    <dbReference type="NCBI Taxonomy" id="84645"/>
    <lineage>
        <taxon>Eukaryota</taxon>
        <taxon>Metazoa</taxon>
        <taxon>Chordata</taxon>
        <taxon>Craniata</taxon>
        <taxon>Vertebrata</taxon>
        <taxon>Euteleostomi</taxon>
        <taxon>Actinopterygii</taxon>
        <taxon>Neopterygii</taxon>
        <taxon>Teleostei</taxon>
        <taxon>Ostariophysi</taxon>
        <taxon>Cypriniformes</taxon>
        <taxon>Cyprinidae</taxon>
        <taxon>Labeoninae</taxon>
        <taxon>Labeonini</taxon>
        <taxon>Labeo</taxon>
    </lineage>
</organism>
<protein>
    <submittedName>
        <fullName evidence="2">Zinc finger BED domain-containing 1-like protein</fullName>
    </submittedName>
</protein>
<name>A0A498M0W0_LABRO</name>
<gene>
    <name evidence="2" type="ORF">ROHU_010034</name>
</gene>